<dbReference type="PROSITE" id="PS00028">
    <property type="entry name" value="ZINC_FINGER_C2H2_1"/>
    <property type="match status" value="1"/>
</dbReference>
<dbReference type="PANTHER" id="PTHR47593:SF8">
    <property type="entry name" value="OS12G0581900 PROTEIN"/>
    <property type="match status" value="1"/>
</dbReference>
<gene>
    <name evidence="3" type="ORF">G2W53_002425</name>
</gene>
<dbReference type="GO" id="GO:0008270">
    <property type="term" value="F:zinc ion binding"/>
    <property type="evidence" value="ECO:0007669"/>
    <property type="project" value="UniProtKB-KW"/>
</dbReference>
<accession>A0A835CME8</accession>
<organism evidence="3 4">
    <name type="scientific">Senna tora</name>
    <dbReference type="NCBI Taxonomy" id="362788"/>
    <lineage>
        <taxon>Eukaryota</taxon>
        <taxon>Viridiplantae</taxon>
        <taxon>Streptophyta</taxon>
        <taxon>Embryophyta</taxon>
        <taxon>Tracheophyta</taxon>
        <taxon>Spermatophyta</taxon>
        <taxon>Magnoliopsida</taxon>
        <taxon>eudicotyledons</taxon>
        <taxon>Gunneridae</taxon>
        <taxon>Pentapetalae</taxon>
        <taxon>rosids</taxon>
        <taxon>fabids</taxon>
        <taxon>Fabales</taxon>
        <taxon>Fabaceae</taxon>
        <taxon>Caesalpinioideae</taxon>
        <taxon>Cassia clade</taxon>
        <taxon>Senna</taxon>
    </lineage>
</organism>
<dbReference type="PROSITE" id="PS50157">
    <property type="entry name" value="ZINC_FINGER_C2H2_2"/>
    <property type="match status" value="1"/>
</dbReference>
<proteinExistence type="predicted"/>
<dbReference type="InterPro" id="IPR036236">
    <property type="entry name" value="Znf_C2H2_sf"/>
</dbReference>
<keyword evidence="1" id="KW-0863">Zinc-finger</keyword>
<dbReference type="AlphaFoldDB" id="A0A835CME8"/>
<reference evidence="3" key="1">
    <citation type="submission" date="2020-09" db="EMBL/GenBank/DDBJ databases">
        <title>Genome-Enabled Discovery of Anthraquinone Biosynthesis in Senna tora.</title>
        <authorList>
            <person name="Kang S.-H."/>
            <person name="Pandey R.P."/>
            <person name="Lee C.-M."/>
            <person name="Sim J.-S."/>
            <person name="Jeong J.-T."/>
            <person name="Choi B.-S."/>
            <person name="Jung M."/>
            <person name="Ginzburg D."/>
            <person name="Zhao K."/>
            <person name="Won S.Y."/>
            <person name="Oh T.-J."/>
            <person name="Yu Y."/>
            <person name="Kim N.-H."/>
            <person name="Lee O.R."/>
            <person name="Lee T.-H."/>
            <person name="Bashyal P."/>
            <person name="Kim T.-S."/>
            <person name="Lee W.-H."/>
            <person name="Kawkins C."/>
            <person name="Kim C.-K."/>
            <person name="Kim J.S."/>
            <person name="Ahn B.O."/>
            <person name="Rhee S.Y."/>
            <person name="Sohng J.K."/>
        </authorList>
    </citation>
    <scope>NUCLEOTIDE SEQUENCE</scope>
    <source>
        <tissue evidence="3">Leaf</tissue>
    </source>
</reference>
<evidence type="ECO:0000313" key="3">
    <source>
        <dbReference type="EMBL" id="KAF7845520.1"/>
    </source>
</evidence>
<protein>
    <submittedName>
        <fullName evidence="3">Protein LATE FLOWERING</fullName>
    </submittedName>
</protein>
<keyword evidence="1" id="KW-0479">Metal-binding</keyword>
<keyword evidence="4" id="KW-1185">Reference proteome</keyword>
<dbReference type="InterPro" id="IPR053266">
    <property type="entry name" value="Zinc_finger_protein_7"/>
</dbReference>
<evidence type="ECO:0000259" key="2">
    <source>
        <dbReference type="PROSITE" id="PS50157"/>
    </source>
</evidence>
<comment type="caution">
    <text evidence="3">The sequence shown here is derived from an EMBL/GenBank/DDBJ whole genome shotgun (WGS) entry which is preliminary data.</text>
</comment>
<name>A0A835CME8_9FABA</name>
<feature type="domain" description="C2H2-type" evidence="2">
    <location>
        <begin position="23"/>
        <end position="50"/>
    </location>
</feature>
<dbReference type="PANTHER" id="PTHR47593">
    <property type="entry name" value="ZINC FINGER PROTEIN 4-LIKE"/>
    <property type="match status" value="1"/>
</dbReference>
<dbReference type="Gene3D" id="3.30.160.60">
    <property type="entry name" value="Classic Zinc Finger"/>
    <property type="match status" value="1"/>
</dbReference>
<dbReference type="Proteomes" id="UP000634136">
    <property type="component" value="Unassembled WGS sequence"/>
</dbReference>
<sequence length="175" mass="19561">MEDEEKVAKIEGSQGEDATSKVFPCLFCSRKFCSSQALGGHQNAHKKERTAARKAKKASSEYPYVAFASSLLSPPMAFDPIHQMGHFNPSMFITPHASNFGYFKTHQISEQFGSNGAARFGNAQFSEANCSINGFCEDNDRSFVNWKRSLKSNQNLGFRNHSKENDQKLDLSLHL</sequence>
<dbReference type="OrthoDB" id="1915958at2759"/>
<dbReference type="SUPFAM" id="SSF57667">
    <property type="entry name" value="beta-beta-alpha zinc fingers"/>
    <property type="match status" value="1"/>
</dbReference>
<dbReference type="EMBL" id="JAAIUW010000001">
    <property type="protein sequence ID" value="KAF7845520.1"/>
    <property type="molecule type" value="Genomic_DNA"/>
</dbReference>
<evidence type="ECO:0000256" key="1">
    <source>
        <dbReference type="PROSITE-ProRule" id="PRU00042"/>
    </source>
</evidence>
<dbReference type="InterPro" id="IPR013087">
    <property type="entry name" value="Znf_C2H2_type"/>
</dbReference>
<keyword evidence="1" id="KW-0862">Zinc</keyword>
<evidence type="ECO:0000313" key="4">
    <source>
        <dbReference type="Proteomes" id="UP000634136"/>
    </source>
</evidence>